<reference evidence="2 3" key="1">
    <citation type="submission" date="2020-05" db="EMBL/GenBank/DDBJ databases">
        <title>Erythrobacter mangrovi sp. nov., isolated from rhizosphere soil of mangrove plant (Kandelia candel).</title>
        <authorList>
            <person name="Ye Y.H."/>
        </authorList>
    </citation>
    <scope>NUCLEOTIDE SEQUENCE [LARGE SCALE GENOMIC DNA]</scope>
    <source>
        <strain evidence="2 3">EB310</strain>
    </source>
</reference>
<dbReference type="InterPro" id="IPR022134">
    <property type="entry name" value="DUF3667"/>
</dbReference>
<dbReference type="Pfam" id="PF12412">
    <property type="entry name" value="DUF3667"/>
    <property type="match status" value="1"/>
</dbReference>
<name>A0A7D3XS57_9SPHN</name>
<organism evidence="2 3">
    <name type="scientific">Erythrobacter mangrovi</name>
    <dbReference type="NCBI Taxonomy" id="2739433"/>
    <lineage>
        <taxon>Bacteria</taxon>
        <taxon>Pseudomonadati</taxon>
        <taxon>Pseudomonadota</taxon>
        <taxon>Alphaproteobacteria</taxon>
        <taxon>Sphingomonadales</taxon>
        <taxon>Erythrobacteraceae</taxon>
        <taxon>Erythrobacter/Porphyrobacter group</taxon>
        <taxon>Erythrobacter</taxon>
    </lineage>
</organism>
<keyword evidence="1" id="KW-0812">Transmembrane</keyword>
<dbReference type="RefSeq" id="WP_173215537.1">
    <property type="nucleotide sequence ID" value="NZ_CP053921.1"/>
</dbReference>
<feature type="transmembrane region" description="Helical" evidence="1">
    <location>
        <begin position="113"/>
        <end position="134"/>
    </location>
</feature>
<evidence type="ECO:0000313" key="3">
    <source>
        <dbReference type="Proteomes" id="UP000504693"/>
    </source>
</evidence>
<evidence type="ECO:0000256" key="1">
    <source>
        <dbReference type="SAM" id="Phobius"/>
    </source>
</evidence>
<gene>
    <name evidence="2" type="ORF">HQR01_13820</name>
</gene>
<proteinExistence type="predicted"/>
<protein>
    <submittedName>
        <fullName evidence="2">DUF3667 domain-containing protein</fullName>
    </submittedName>
</protein>
<evidence type="ECO:0000313" key="2">
    <source>
        <dbReference type="EMBL" id="QKG72354.1"/>
    </source>
</evidence>
<keyword evidence="1" id="KW-1133">Transmembrane helix</keyword>
<dbReference type="KEGG" id="emv:HQR01_13820"/>
<accession>A0A7D3XS57</accession>
<feature type="transmembrane region" description="Helical" evidence="1">
    <location>
        <begin position="248"/>
        <end position="266"/>
    </location>
</feature>
<feature type="transmembrane region" description="Helical" evidence="1">
    <location>
        <begin position="334"/>
        <end position="358"/>
    </location>
</feature>
<keyword evidence="3" id="KW-1185">Reference proteome</keyword>
<dbReference type="AlphaFoldDB" id="A0A7D3XS57"/>
<sequence length="361" mass="40091">MSDIGDALGTAVEGGLFAKAVGRGKNALPDTPALEKGHFAEGACLNCGTQLIGEHCHACGQRAHLHRTLGAFGHDLLHGALHLDGKTWKTLPLLVFKPGQLTRRYIEGERARFVSPMALFLFSIFLMFAVFQAVGISAPTEITTSDVLKSNMQDVYANAKKQTEDQRARVAAMSPDSPNLADAKARLARDEENLKGLEQARTLVADEEDIERLGETGIGVPFIDQAIEKWRSNPGLMLYKLQTNSYKFSWLLIPLSIPFMWLLFLWKPRFRAYDHAIFVTYSIAFMSLLFIAVSVAVKFGVSEAVWVSMLCLVPPIHIYKQLRGAYGLSRFSALWRLCMLSVFIIIVLSLFLQLLLVLGAF</sequence>
<keyword evidence="1" id="KW-0472">Membrane</keyword>
<dbReference type="Proteomes" id="UP000504693">
    <property type="component" value="Chromosome"/>
</dbReference>
<dbReference type="EMBL" id="CP053921">
    <property type="protein sequence ID" value="QKG72354.1"/>
    <property type="molecule type" value="Genomic_DNA"/>
</dbReference>
<feature type="transmembrane region" description="Helical" evidence="1">
    <location>
        <begin position="278"/>
        <end position="299"/>
    </location>
</feature>